<evidence type="ECO:0000256" key="8">
    <source>
        <dbReference type="SAM" id="Coils"/>
    </source>
</evidence>
<evidence type="ECO:0000256" key="4">
    <source>
        <dbReference type="ARBA" id="ARBA00022452"/>
    </source>
</evidence>
<sequence>MSNGTLAMSMPQVRWPWLSCCALLLLMVSAAASPAAPADKQPEQDFAATTSAENDLTIEAAVALATSAADPSVTRFSVRAQALDSEAVADSQLPDPMVSAQVMNVPVDTFSLDQEGMTQALRLGLRQEFPAGRTLDVRGRQRNAEAEAERARRDEALRRIALETRTAWLELAWQRRAVDVLQQSRGRIEQQIESLQSRFATGGLNAQSLLRSELELSLLEDRIAEHRRMAENARAALARYIGSEAYRRVPDGLPEFELGSTQLDQLERHLVDHPEITARQSLAEAADQGIELARQAYKPKLAVEAGYGFRSERPDLASIGVSLTVPLFTGQRQDKRHEAAVQRSRAAQFELDNRLRDLRRQLDEALSDWLRYQERIALYEQVVNQRAEQTVEASITTYANGQTDFAELIRSQLAALDVQIKQAELAARAGKAWARITYLVGEQS</sequence>
<feature type="coiled-coil region" evidence="8">
    <location>
        <begin position="178"/>
        <end position="236"/>
    </location>
</feature>
<keyword evidence="9" id="KW-0732">Signal</keyword>
<evidence type="ECO:0000256" key="5">
    <source>
        <dbReference type="ARBA" id="ARBA00022692"/>
    </source>
</evidence>
<dbReference type="Gene3D" id="1.20.1600.10">
    <property type="entry name" value="Outer membrane efflux proteins (OEP)"/>
    <property type="match status" value="1"/>
</dbReference>
<keyword evidence="7" id="KW-0998">Cell outer membrane</keyword>
<keyword evidence="5" id="KW-0812">Transmembrane</keyword>
<dbReference type="GO" id="GO:0009279">
    <property type="term" value="C:cell outer membrane"/>
    <property type="evidence" value="ECO:0007669"/>
    <property type="project" value="UniProtKB-SubCell"/>
</dbReference>
<evidence type="ECO:0008006" key="12">
    <source>
        <dbReference type="Google" id="ProtNLM"/>
    </source>
</evidence>
<evidence type="ECO:0000256" key="6">
    <source>
        <dbReference type="ARBA" id="ARBA00023136"/>
    </source>
</evidence>
<dbReference type="InterPro" id="IPR051906">
    <property type="entry name" value="TolC-like"/>
</dbReference>
<dbReference type="SUPFAM" id="SSF56954">
    <property type="entry name" value="Outer membrane efflux proteins (OEP)"/>
    <property type="match status" value="1"/>
</dbReference>
<evidence type="ECO:0000256" key="7">
    <source>
        <dbReference type="ARBA" id="ARBA00023237"/>
    </source>
</evidence>
<keyword evidence="4" id="KW-1134">Transmembrane beta strand</keyword>
<dbReference type="GO" id="GO:0015562">
    <property type="term" value="F:efflux transmembrane transporter activity"/>
    <property type="evidence" value="ECO:0007669"/>
    <property type="project" value="InterPro"/>
</dbReference>
<evidence type="ECO:0000313" key="10">
    <source>
        <dbReference type="EMBL" id="RFF31627.1"/>
    </source>
</evidence>
<dbReference type="PANTHER" id="PTHR30026">
    <property type="entry name" value="OUTER MEMBRANE PROTEIN TOLC"/>
    <property type="match status" value="1"/>
</dbReference>
<feature type="signal peptide" evidence="9">
    <location>
        <begin position="1"/>
        <end position="32"/>
    </location>
</feature>
<evidence type="ECO:0000256" key="3">
    <source>
        <dbReference type="ARBA" id="ARBA00022448"/>
    </source>
</evidence>
<dbReference type="GO" id="GO:0015288">
    <property type="term" value="F:porin activity"/>
    <property type="evidence" value="ECO:0007669"/>
    <property type="project" value="TreeGrafter"/>
</dbReference>
<keyword evidence="11" id="KW-1185">Reference proteome</keyword>
<dbReference type="Pfam" id="PF02321">
    <property type="entry name" value="OEP"/>
    <property type="match status" value="1"/>
</dbReference>
<dbReference type="OrthoDB" id="5607838at2"/>
<dbReference type="PANTHER" id="PTHR30026:SF20">
    <property type="entry name" value="OUTER MEMBRANE PROTEIN TOLC"/>
    <property type="match status" value="1"/>
</dbReference>
<comment type="caution">
    <text evidence="10">The sequence shown here is derived from an EMBL/GenBank/DDBJ whole genome shotgun (WGS) entry which is preliminary data.</text>
</comment>
<comment type="subcellular location">
    <subcellularLocation>
        <location evidence="1">Cell outer membrane</location>
    </subcellularLocation>
</comment>
<feature type="coiled-coil region" evidence="8">
    <location>
        <begin position="348"/>
        <end position="375"/>
    </location>
</feature>
<reference evidence="10 11" key="1">
    <citation type="submission" date="2018-08" db="EMBL/GenBank/DDBJ databases">
        <title>Wenzhouxiangella salilacus sp. nov., a novel bacterium isolated from a saline lake in Xinjiang Province, China.</title>
        <authorList>
            <person name="Han S."/>
        </authorList>
    </citation>
    <scope>NUCLEOTIDE SEQUENCE [LARGE SCALE GENOMIC DNA]</scope>
    <source>
        <strain evidence="10 11">XDB06</strain>
    </source>
</reference>
<keyword evidence="8" id="KW-0175">Coiled coil</keyword>
<evidence type="ECO:0000256" key="9">
    <source>
        <dbReference type="SAM" id="SignalP"/>
    </source>
</evidence>
<dbReference type="GO" id="GO:1990281">
    <property type="term" value="C:efflux pump complex"/>
    <property type="evidence" value="ECO:0007669"/>
    <property type="project" value="TreeGrafter"/>
</dbReference>
<gene>
    <name evidence="10" type="ORF">DZC52_04545</name>
</gene>
<dbReference type="Proteomes" id="UP000260351">
    <property type="component" value="Unassembled WGS sequence"/>
</dbReference>
<protein>
    <recommendedName>
        <fullName evidence="12">TolC family protein</fullName>
    </recommendedName>
</protein>
<evidence type="ECO:0000256" key="2">
    <source>
        <dbReference type="ARBA" id="ARBA00007613"/>
    </source>
</evidence>
<comment type="similarity">
    <text evidence="2">Belongs to the outer membrane factor (OMF) (TC 1.B.17) family.</text>
</comment>
<dbReference type="InterPro" id="IPR003423">
    <property type="entry name" value="OMP_efflux"/>
</dbReference>
<dbReference type="AlphaFoldDB" id="A0A3E1KBC0"/>
<keyword evidence="6" id="KW-0472">Membrane</keyword>
<dbReference type="RefSeq" id="WP_116649933.1">
    <property type="nucleotide sequence ID" value="NZ_QUZK01000018.1"/>
</dbReference>
<dbReference type="EMBL" id="QUZK01000018">
    <property type="protein sequence ID" value="RFF31627.1"/>
    <property type="molecule type" value="Genomic_DNA"/>
</dbReference>
<organism evidence="10 11">
    <name type="scientific">Wenzhouxiangella sediminis</name>
    <dbReference type="NCBI Taxonomy" id="1792836"/>
    <lineage>
        <taxon>Bacteria</taxon>
        <taxon>Pseudomonadati</taxon>
        <taxon>Pseudomonadota</taxon>
        <taxon>Gammaproteobacteria</taxon>
        <taxon>Chromatiales</taxon>
        <taxon>Wenzhouxiangellaceae</taxon>
        <taxon>Wenzhouxiangella</taxon>
    </lineage>
</organism>
<proteinExistence type="inferred from homology"/>
<accession>A0A3E1KBC0</accession>
<evidence type="ECO:0000313" key="11">
    <source>
        <dbReference type="Proteomes" id="UP000260351"/>
    </source>
</evidence>
<name>A0A3E1KBC0_9GAMM</name>
<evidence type="ECO:0000256" key="1">
    <source>
        <dbReference type="ARBA" id="ARBA00004442"/>
    </source>
</evidence>
<keyword evidence="3" id="KW-0813">Transport</keyword>
<feature type="chain" id="PRO_5017567260" description="TolC family protein" evidence="9">
    <location>
        <begin position="33"/>
        <end position="444"/>
    </location>
</feature>